<reference evidence="2 3" key="1">
    <citation type="submission" date="2016-10" db="EMBL/GenBank/DDBJ databases">
        <authorList>
            <person name="de Groot N.N."/>
        </authorList>
    </citation>
    <scope>NUCLEOTIDE SEQUENCE [LARGE SCALE GENOMIC DNA]</scope>
    <source>
        <strain evidence="2 3">IBRC-M10418</strain>
    </source>
</reference>
<feature type="region of interest" description="Disordered" evidence="1">
    <location>
        <begin position="28"/>
        <end position="134"/>
    </location>
</feature>
<gene>
    <name evidence="2" type="ORF">SAMN05192561_103247</name>
</gene>
<sequence>MTDDTQPTLTRRRLLAGASSVGVLGLTAGRRVAPSRPSTDVPDRYARYTYAGPSNPDDDDQPAIRVGWNSTYNGDPVDVGTETDAETDADGNESDSTIEPSDTNGSGSGTPDGPQFGDTDGVPGPLIDASNVLPGDSGTVSIGLTVEEMDARVRLFLTDGTGENPVSGALADVIEVALWYDTGILGIGGCRGAESMPENPAIETTLRDLGEQYGPDGEGLLITDGLEDCLAEGEHFCLGFAWRIDESVTNAYQGAAADFGLAFRAEQCGGGQ</sequence>
<dbReference type="PROSITE" id="PS51318">
    <property type="entry name" value="TAT"/>
    <property type="match status" value="1"/>
</dbReference>
<feature type="compositionally biased region" description="Polar residues" evidence="1">
    <location>
        <begin position="94"/>
        <end position="105"/>
    </location>
</feature>
<proteinExistence type="predicted"/>
<dbReference type="AlphaFoldDB" id="A0A1H6IVL1"/>
<protein>
    <recommendedName>
        <fullName evidence="4">SipW-cognate class signal peptide</fullName>
    </recommendedName>
</protein>
<evidence type="ECO:0000313" key="3">
    <source>
        <dbReference type="Proteomes" id="UP000199215"/>
    </source>
</evidence>
<dbReference type="RefSeq" id="WP_092816804.1">
    <property type="nucleotide sequence ID" value="NZ_FNWU01000003.1"/>
</dbReference>
<evidence type="ECO:0000313" key="2">
    <source>
        <dbReference type="EMBL" id="SEH50591.1"/>
    </source>
</evidence>
<keyword evidence="3" id="KW-1185">Reference proteome</keyword>
<accession>A0A1H6IVL1</accession>
<evidence type="ECO:0000256" key="1">
    <source>
        <dbReference type="SAM" id="MobiDB-lite"/>
    </source>
</evidence>
<dbReference type="STRING" id="1267564.SAMN05192561_103247"/>
<feature type="compositionally biased region" description="Acidic residues" evidence="1">
    <location>
        <begin position="81"/>
        <end position="93"/>
    </location>
</feature>
<evidence type="ECO:0008006" key="4">
    <source>
        <dbReference type="Google" id="ProtNLM"/>
    </source>
</evidence>
<organism evidence="2 3">
    <name type="scientific">Halopenitus malekzadehii</name>
    <dbReference type="NCBI Taxonomy" id="1267564"/>
    <lineage>
        <taxon>Archaea</taxon>
        <taxon>Methanobacteriati</taxon>
        <taxon>Methanobacteriota</taxon>
        <taxon>Stenosarchaea group</taxon>
        <taxon>Halobacteria</taxon>
        <taxon>Halobacteriales</taxon>
        <taxon>Haloferacaceae</taxon>
        <taxon>Halopenitus</taxon>
    </lineage>
</organism>
<name>A0A1H6IVL1_9EURY</name>
<dbReference type="EMBL" id="FNWU01000003">
    <property type="protein sequence ID" value="SEH50591.1"/>
    <property type="molecule type" value="Genomic_DNA"/>
</dbReference>
<dbReference type="OrthoDB" id="202775at2157"/>
<dbReference type="Proteomes" id="UP000199215">
    <property type="component" value="Unassembled WGS sequence"/>
</dbReference>
<dbReference type="InterPro" id="IPR006311">
    <property type="entry name" value="TAT_signal"/>
</dbReference>